<name>A0AAE3FQW5_9EURY</name>
<evidence type="ECO:0000256" key="5">
    <source>
        <dbReference type="SAM" id="MobiDB-lite"/>
    </source>
</evidence>
<feature type="region of interest" description="Disordered" evidence="5">
    <location>
        <begin position="21"/>
        <end position="89"/>
    </location>
</feature>
<accession>A0AAE3FQW5</accession>
<comment type="caution">
    <text evidence="6">The sequence shown here is derived from an EMBL/GenBank/DDBJ whole genome shotgun (WGS) entry which is preliminary data.</text>
</comment>
<dbReference type="GO" id="GO:0015144">
    <property type="term" value="F:carbohydrate transmembrane transporter activity"/>
    <property type="evidence" value="ECO:0007669"/>
    <property type="project" value="InterPro"/>
</dbReference>
<evidence type="ECO:0000256" key="4">
    <source>
        <dbReference type="ARBA" id="ARBA00022729"/>
    </source>
</evidence>
<evidence type="ECO:0000313" key="7">
    <source>
        <dbReference type="Proteomes" id="UP001202674"/>
    </source>
</evidence>
<sequence length="454" mass="50658">MTRDYRFGRRTVLAGSALALAGCVEDETPTDIDDENDDSNGQDENGQEEDGGVTEDDDANGEERSEEDEDEDDEADAETGEGDLSVWHDFNSTTETSFTHWTDEFEAETGLDIAVTEVADLEDRIETGVPSGEAPEMWPWLHDWVDNHWDRGFLADVSGDLTIDLDAEFTDAAVEAVQPSGTDAVVGLPYAGETMTLFYNPELIDEPPETYDEMLTIAQEFHNPQYGEYGITHPVDVYFISWALQAFGSRIFEVNDAGEPQLGLEEDSMHEGMALFRELYNYMPRDLFYDPQISAFANGDAPLHFNGPWAVRDFNDRDTEFAVAELPAIEGGSATPFAGIDVWYFSSMINEDDDRKEASIEFGEWFTTTDEIVEHHAEEYGHVPVTTSVNENELPDDVRGFYHAMEQGVPMPADPRMNQVWQPLEDAISNILIDDADIADEFGAAAASIRAAWE</sequence>
<dbReference type="PANTHER" id="PTHR30061:SF50">
    <property type="entry name" value="MALTOSE_MALTODEXTRIN-BINDING PERIPLASMIC PROTEIN"/>
    <property type="match status" value="1"/>
</dbReference>
<dbReference type="PANTHER" id="PTHR30061">
    <property type="entry name" value="MALTOSE-BINDING PERIPLASMIC PROTEIN"/>
    <property type="match status" value="1"/>
</dbReference>
<keyword evidence="2" id="KW-0813">Transport</keyword>
<dbReference type="GO" id="GO:0042956">
    <property type="term" value="P:maltodextrin transmembrane transport"/>
    <property type="evidence" value="ECO:0007669"/>
    <property type="project" value="TreeGrafter"/>
</dbReference>
<gene>
    <name evidence="6" type="ORF">AArcSt11_07435</name>
</gene>
<dbReference type="Proteomes" id="UP001202674">
    <property type="component" value="Unassembled WGS sequence"/>
</dbReference>
<protein>
    <submittedName>
        <fullName evidence="6">Extracellular solute-binding protein</fullName>
    </submittedName>
</protein>
<dbReference type="GO" id="GO:1901982">
    <property type="term" value="F:maltose binding"/>
    <property type="evidence" value="ECO:0007669"/>
    <property type="project" value="TreeGrafter"/>
</dbReference>
<dbReference type="EMBL" id="JAKRVY010000003">
    <property type="protein sequence ID" value="MCL9813486.1"/>
    <property type="molecule type" value="Genomic_DNA"/>
</dbReference>
<feature type="compositionally biased region" description="Acidic residues" evidence="5">
    <location>
        <begin position="24"/>
        <end position="81"/>
    </location>
</feature>
<dbReference type="GO" id="GO:0015768">
    <property type="term" value="P:maltose transport"/>
    <property type="evidence" value="ECO:0007669"/>
    <property type="project" value="TreeGrafter"/>
</dbReference>
<dbReference type="Pfam" id="PF13416">
    <property type="entry name" value="SBP_bac_8"/>
    <property type="match status" value="1"/>
</dbReference>
<evidence type="ECO:0000256" key="2">
    <source>
        <dbReference type="ARBA" id="ARBA00022448"/>
    </source>
</evidence>
<dbReference type="InterPro" id="IPR006059">
    <property type="entry name" value="SBP"/>
</dbReference>
<proteinExistence type="inferred from homology"/>
<evidence type="ECO:0000256" key="1">
    <source>
        <dbReference type="ARBA" id="ARBA00008520"/>
    </source>
</evidence>
<dbReference type="PRINTS" id="PR00181">
    <property type="entry name" value="MALTOSEBP"/>
</dbReference>
<keyword evidence="4" id="KW-0732">Signal</keyword>
<comment type="similarity">
    <text evidence="1">Belongs to the bacterial solute-binding protein 1 family.</text>
</comment>
<dbReference type="GO" id="GO:0055052">
    <property type="term" value="C:ATP-binding cassette (ABC) transporter complex, substrate-binding subunit-containing"/>
    <property type="evidence" value="ECO:0007669"/>
    <property type="project" value="TreeGrafter"/>
</dbReference>
<keyword evidence="3" id="KW-0762">Sugar transport</keyword>
<keyword evidence="7" id="KW-1185">Reference proteome</keyword>
<organism evidence="6 7">
    <name type="scientific">Natranaeroarchaeum aerophilus</name>
    <dbReference type="NCBI Taxonomy" id="2917711"/>
    <lineage>
        <taxon>Archaea</taxon>
        <taxon>Methanobacteriati</taxon>
        <taxon>Methanobacteriota</taxon>
        <taxon>Stenosarchaea group</taxon>
        <taxon>Halobacteria</taxon>
        <taxon>Halobacteriales</taxon>
        <taxon>Natronoarchaeaceae</taxon>
        <taxon>Natranaeroarchaeum</taxon>
    </lineage>
</organism>
<dbReference type="SUPFAM" id="SSF53850">
    <property type="entry name" value="Periplasmic binding protein-like II"/>
    <property type="match status" value="1"/>
</dbReference>
<dbReference type="AlphaFoldDB" id="A0AAE3FQW5"/>
<dbReference type="PROSITE" id="PS51257">
    <property type="entry name" value="PROKAR_LIPOPROTEIN"/>
    <property type="match status" value="1"/>
</dbReference>
<evidence type="ECO:0000256" key="3">
    <source>
        <dbReference type="ARBA" id="ARBA00022597"/>
    </source>
</evidence>
<dbReference type="Gene3D" id="3.40.190.10">
    <property type="entry name" value="Periplasmic binding protein-like II"/>
    <property type="match status" value="2"/>
</dbReference>
<evidence type="ECO:0000313" key="6">
    <source>
        <dbReference type="EMBL" id="MCL9813486.1"/>
    </source>
</evidence>
<dbReference type="RefSeq" id="WP_250595950.1">
    <property type="nucleotide sequence ID" value="NZ_JAKRVY010000003.1"/>
</dbReference>
<dbReference type="InterPro" id="IPR006060">
    <property type="entry name" value="Maltose/Cyclodextrin-bd"/>
</dbReference>
<reference evidence="6 7" key="1">
    <citation type="journal article" date="2022" name="Syst. Appl. Microbiol.">
        <title>Natronocalculus amylovorans gen. nov., sp. nov., and Natranaeroarchaeum aerophilus sp. nov., dominant culturable amylolytic natronoarchaea from hypersaline soda lakes in southwestern Siberia.</title>
        <authorList>
            <person name="Sorokin D.Y."/>
            <person name="Elcheninov A.G."/>
            <person name="Khizhniak T.V."/>
            <person name="Koenen M."/>
            <person name="Bale N.J."/>
            <person name="Damste J.S.S."/>
            <person name="Kublanov I.V."/>
        </authorList>
    </citation>
    <scope>NUCLEOTIDE SEQUENCE [LARGE SCALE GENOMIC DNA]</scope>
    <source>
        <strain evidence="6 7">AArc-St1-1</strain>
    </source>
</reference>